<reference evidence="2 3" key="1">
    <citation type="submission" date="2020-08" db="EMBL/GenBank/DDBJ databases">
        <title>Genomic Encyclopedia of Type Strains, Phase IV (KMG-IV): sequencing the most valuable type-strain genomes for metagenomic binning, comparative biology and taxonomic classification.</title>
        <authorList>
            <person name="Goeker M."/>
        </authorList>
    </citation>
    <scope>NUCLEOTIDE SEQUENCE [LARGE SCALE GENOMIC DNA]</scope>
    <source>
        <strain evidence="2 3">DSM 12252</strain>
    </source>
</reference>
<gene>
    <name evidence="2" type="ORF">HNQ65_003081</name>
</gene>
<dbReference type="InterPro" id="IPR006626">
    <property type="entry name" value="PbH1"/>
</dbReference>
<comment type="caution">
    <text evidence="2">The sequence shown here is derived from an EMBL/GenBank/DDBJ whole genome shotgun (WGS) entry which is preliminary data.</text>
</comment>
<dbReference type="InterPro" id="IPR039513">
    <property type="entry name" value="PL-6"/>
</dbReference>
<feature type="chain" id="PRO_5031289981" evidence="1">
    <location>
        <begin position="27"/>
        <end position="464"/>
    </location>
</feature>
<dbReference type="Proteomes" id="UP000590740">
    <property type="component" value="Unassembled WGS sequence"/>
</dbReference>
<sequence>MKTTACIWAFISWLLVAPGSTFCASADEELETALNAAKWRSALRLDLQRPIDPRLARIEGGDILRCGLFGGKTHLVHDAAEVRRISGRLAPGDRLVLAAGEWKDQSFVFEGHGTMEAPLLICPEMPGGVVFSGGSSVRFHGEHLIVHDLAFHGITVTRNNTTVFAAGNGEQKPANQCIFHRIRIEDCGSADPAECSKIHVWLMALRGSDNTVANCVFENFRNIGQMLGAAELPAQGLQRLHILNNRFASRPHLDNQNGYEIIQIGWSGVRAASTGALIQGNIFEKCDGENELITLKASDIVVRGNRFLGSQGVLCLRTARRVLVQGNVFDGQGRENTGGVRLQGDDHIIIGNTFRNLGKPADYYGWPVSLMAADVETFGESDELGGYGRAKNILIVSNLFEHCDKRIAAGIYARPEYPLLPQNVQVQGNVFSGMKTGSCFDYVAPDPAGVLPNELREVENQNLP</sequence>
<dbReference type="Gene3D" id="2.160.20.10">
    <property type="entry name" value="Single-stranded right-handed beta-helix, Pectin lyase-like"/>
    <property type="match status" value="1"/>
</dbReference>
<proteinExistence type="predicted"/>
<protein>
    <submittedName>
        <fullName evidence="2">Poly(Beta-D-mannuronate) lyase</fullName>
        <ecNumber evidence="2">4.2.2.3</ecNumber>
    </submittedName>
</protein>
<dbReference type="EC" id="4.2.2.3" evidence="2"/>
<dbReference type="RefSeq" id="WP_184340418.1">
    <property type="nucleotide sequence ID" value="NZ_JACHIG010000006.1"/>
</dbReference>
<dbReference type="CDD" id="cd14251">
    <property type="entry name" value="PL-6"/>
    <property type="match status" value="1"/>
</dbReference>
<dbReference type="EMBL" id="JACHIG010000006">
    <property type="protein sequence ID" value="MBB5033493.1"/>
    <property type="molecule type" value="Genomic_DNA"/>
</dbReference>
<dbReference type="SMART" id="SM00710">
    <property type="entry name" value="PbH1"/>
    <property type="match status" value="6"/>
</dbReference>
<evidence type="ECO:0000313" key="2">
    <source>
        <dbReference type="EMBL" id="MBB5033493.1"/>
    </source>
</evidence>
<dbReference type="AlphaFoldDB" id="A0A7W7YC66"/>
<accession>A0A7W7YC66</accession>
<dbReference type="SUPFAM" id="SSF51126">
    <property type="entry name" value="Pectin lyase-like"/>
    <property type="match status" value="1"/>
</dbReference>
<keyword evidence="1" id="KW-0732">Signal</keyword>
<keyword evidence="3" id="KW-1185">Reference proteome</keyword>
<evidence type="ECO:0000256" key="1">
    <source>
        <dbReference type="SAM" id="SignalP"/>
    </source>
</evidence>
<keyword evidence="2" id="KW-0456">Lyase</keyword>
<dbReference type="InterPro" id="IPR011050">
    <property type="entry name" value="Pectin_lyase_fold/virulence"/>
</dbReference>
<dbReference type="InterPro" id="IPR012334">
    <property type="entry name" value="Pectin_lyas_fold"/>
</dbReference>
<organism evidence="2 3">
    <name type="scientific">Prosthecobacter vanneervenii</name>
    <dbReference type="NCBI Taxonomy" id="48466"/>
    <lineage>
        <taxon>Bacteria</taxon>
        <taxon>Pseudomonadati</taxon>
        <taxon>Verrucomicrobiota</taxon>
        <taxon>Verrucomicrobiia</taxon>
        <taxon>Verrucomicrobiales</taxon>
        <taxon>Verrucomicrobiaceae</taxon>
        <taxon>Prosthecobacter</taxon>
    </lineage>
</organism>
<feature type="signal peptide" evidence="1">
    <location>
        <begin position="1"/>
        <end position="26"/>
    </location>
</feature>
<name>A0A7W7YC66_9BACT</name>
<evidence type="ECO:0000313" key="3">
    <source>
        <dbReference type="Proteomes" id="UP000590740"/>
    </source>
</evidence>
<dbReference type="Pfam" id="PF14592">
    <property type="entry name" value="Chondroitinas_B"/>
    <property type="match status" value="1"/>
</dbReference>
<dbReference type="GO" id="GO:0045135">
    <property type="term" value="F:poly(beta-D-mannuronate) lyase activity"/>
    <property type="evidence" value="ECO:0007669"/>
    <property type="project" value="UniProtKB-EC"/>
</dbReference>